<feature type="signal peptide" evidence="1">
    <location>
        <begin position="1"/>
        <end position="22"/>
    </location>
</feature>
<keyword evidence="3" id="KW-1185">Reference proteome</keyword>
<keyword evidence="1" id="KW-0732">Signal</keyword>
<evidence type="ECO:0000313" key="3">
    <source>
        <dbReference type="Proteomes" id="UP001302274"/>
    </source>
</evidence>
<reference evidence="2 3" key="1">
    <citation type="submission" date="2023-11" db="EMBL/GenBank/DDBJ databases">
        <title>A Novel Polar Bacteriovorax (B. antarcticus) Isolated from the Biocrust in Antarctica.</title>
        <authorList>
            <person name="Mun W."/>
            <person name="Choi S.Y."/>
            <person name="Mitchell R.J."/>
        </authorList>
    </citation>
    <scope>NUCLEOTIDE SEQUENCE [LARGE SCALE GENOMIC DNA]</scope>
    <source>
        <strain evidence="2 3">PP10</strain>
    </source>
</reference>
<evidence type="ECO:0000256" key="1">
    <source>
        <dbReference type="SAM" id="SignalP"/>
    </source>
</evidence>
<dbReference type="Proteomes" id="UP001302274">
    <property type="component" value="Unassembled WGS sequence"/>
</dbReference>
<dbReference type="RefSeq" id="WP_323575126.1">
    <property type="nucleotide sequence ID" value="NZ_JAYGJQ010000001.1"/>
</dbReference>
<dbReference type="EMBL" id="JAYGJQ010000001">
    <property type="protein sequence ID" value="MEA9355553.1"/>
    <property type="molecule type" value="Genomic_DNA"/>
</dbReference>
<accession>A0ABU5VT38</accession>
<organism evidence="2 3">
    <name type="scientific">Bacteriovorax antarcticus</name>
    <dbReference type="NCBI Taxonomy" id="3088717"/>
    <lineage>
        <taxon>Bacteria</taxon>
        <taxon>Pseudomonadati</taxon>
        <taxon>Bdellovibrionota</taxon>
        <taxon>Bacteriovoracia</taxon>
        <taxon>Bacteriovoracales</taxon>
        <taxon>Bacteriovoracaceae</taxon>
        <taxon>Bacteriovorax</taxon>
    </lineage>
</organism>
<protein>
    <recommendedName>
        <fullName evidence="4">Lipoprotein</fullName>
    </recommendedName>
</protein>
<evidence type="ECO:0000313" key="2">
    <source>
        <dbReference type="EMBL" id="MEA9355553.1"/>
    </source>
</evidence>
<proteinExistence type="predicted"/>
<dbReference type="PROSITE" id="PS51257">
    <property type="entry name" value="PROKAR_LIPOPROTEIN"/>
    <property type="match status" value="1"/>
</dbReference>
<evidence type="ECO:0008006" key="4">
    <source>
        <dbReference type="Google" id="ProtNLM"/>
    </source>
</evidence>
<comment type="caution">
    <text evidence="2">The sequence shown here is derived from an EMBL/GenBank/DDBJ whole genome shotgun (WGS) entry which is preliminary data.</text>
</comment>
<name>A0ABU5VT38_9BACT</name>
<gene>
    <name evidence="2" type="ORF">SHI21_05055</name>
</gene>
<sequence length="514" mass="55537">MKRLLKRTLFLTTSLLVLSSCAKEEFATNKGKQSSSTSEAITTSAKLCAQSTLIRPQVDILMLWDNTSSFNFVNSATKSSMSNLISSVSENFDYHVLSAPLVPAAAGGGAKSGGLYEAQLIAKTPTGITGAAYNILRTKENAIASLGFTQGVGSSESGVDRAYNVINENRGNGIFRPGAYTIVVVISNEDDKACSMDAETNPYSQICSSPADYNRYLAPRINRFLNLRGNSTATNGGPGILNSSMMRFINISPLTSCASGSYKTNYMYKAMAKTMYEAPYTNGWPTSNDHLSPDLVGAPDSYNLCSLDFSHIFDGVNTAIKQTLLKHKYDYWPMAASTASVDPDTVRVIRSDGKLLVNRRFDNSATNGFEVVMDGSGNALNTTINTRYAPTAGEPFSGKLIKLFGAEGNDKLVYPDCLTVTYTEVKSTYGYIYLQYGEPSVSTIEVRINGAVVPQNSDNGWSYMGLQYTNGLDSNLKVANLPAGTSSGYFLKLNGTAKKSNTASNTFTIYYISK</sequence>
<feature type="chain" id="PRO_5047337900" description="Lipoprotein" evidence="1">
    <location>
        <begin position="23"/>
        <end position="514"/>
    </location>
</feature>